<evidence type="ECO:0000256" key="4">
    <source>
        <dbReference type="ARBA" id="ARBA00019595"/>
    </source>
</evidence>
<dbReference type="InterPro" id="IPR011051">
    <property type="entry name" value="RmlC_Cupin_sf"/>
</dbReference>
<dbReference type="InterPro" id="IPR014710">
    <property type="entry name" value="RmlC-like_jellyroll"/>
</dbReference>
<protein>
    <recommendedName>
        <fullName evidence="4 5">dTDP-4-dehydrorhamnose 3,5-epimerase</fullName>
        <ecNumber evidence="3 5">5.1.3.13</ecNumber>
    </recommendedName>
    <alternativeName>
        <fullName evidence="5">Thymidine diphospho-4-keto-rhamnose 3,5-epimerase</fullName>
    </alternativeName>
</protein>
<name>A0ABZ2XPJ8_9RHOB</name>
<gene>
    <name evidence="6" type="primary">rfbC</name>
    <name evidence="6" type="ORF">QEZ52_11460</name>
</gene>
<dbReference type="EC" id="5.1.3.13" evidence="3 5"/>
<proteinExistence type="inferred from homology"/>
<dbReference type="SUPFAM" id="SSF51182">
    <property type="entry name" value="RmlC-like cupins"/>
    <property type="match status" value="1"/>
</dbReference>
<dbReference type="GO" id="GO:0008830">
    <property type="term" value="F:dTDP-4-dehydrorhamnose 3,5-epimerase activity"/>
    <property type="evidence" value="ECO:0007669"/>
    <property type="project" value="UniProtKB-EC"/>
</dbReference>
<comment type="catalytic activity">
    <reaction evidence="1 5">
        <text>dTDP-4-dehydro-6-deoxy-alpha-D-glucose = dTDP-4-dehydro-beta-L-rhamnose</text>
        <dbReference type="Rhea" id="RHEA:16969"/>
        <dbReference type="ChEBI" id="CHEBI:57649"/>
        <dbReference type="ChEBI" id="CHEBI:62830"/>
        <dbReference type="EC" id="5.1.3.13"/>
    </reaction>
</comment>
<evidence type="ECO:0000313" key="7">
    <source>
        <dbReference type="Proteomes" id="UP001623232"/>
    </source>
</evidence>
<dbReference type="Gene3D" id="2.60.120.10">
    <property type="entry name" value="Jelly Rolls"/>
    <property type="match status" value="1"/>
</dbReference>
<dbReference type="InterPro" id="IPR000888">
    <property type="entry name" value="RmlC-like"/>
</dbReference>
<dbReference type="Proteomes" id="UP001623232">
    <property type="component" value="Chromosome"/>
</dbReference>
<evidence type="ECO:0000256" key="5">
    <source>
        <dbReference type="RuleBase" id="RU364069"/>
    </source>
</evidence>
<dbReference type="EMBL" id="CP123584">
    <property type="protein sequence ID" value="WZK87249.1"/>
    <property type="molecule type" value="Genomic_DNA"/>
</dbReference>
<dbReference type="CDD" id="cd00438">
    <property type="entry name" value="cupin_RmlC"/>
    <property type="match status" value="1"/>
</dbReference>
<sequence>MIFDPLALSGAWEIKLQRREDDRGFFARMYCDTEFDAHGLNTTWVQMNVSMSRECGTLRGLHFQREPAAEVKVVRALRGRACDVIVDLRAGSATFGQSCSVILDQDALNAIYVPKGFAHGFQTLEPDTELQYLHSTAYAPGHEGGINPLDPALNINWPLAVSNMSDRDRNLPALQECAPL</sequence>
<evidence type="ECO:0000256" key="3">
    <source>
        <dbReference type="ARBA" id="ARBA00012098"/>
    </source>
</evidence>
<comment type="function">
    <text evidence="2 5">Catalyzes the epimerization of the C3' and C5'positions of dTDP-6-deoxy-D-xylo-4-hexulose, forming dTDP-6-deoxy-L-lyxo-4-hexulose.</text>
</comment>
<dbReference type="NCBIfam" id="TIGR01221">
    <property type="entry name" value="rmlC"/>
    <property type="match status" value="1"/>
</dbReference>
<reference evidence="6 7" key="1">
    <citation type="submission" date="2023-04" db="EMBL/GenBank/DDBJ databases">
        <title>Complete genome sequence of Alisedimentitalea scapharcae.</title>
        <authorList>
            <person name="Rong J.-C."/>
            <person name="Yi M.-L."/>
            <person name="Zhao Q."/>
        </authorList>
    </citation>
    <scope>NUCLEOTIDE SEQUENCE [LARGE SCALE GENOMIC DNA]</scope>
    <source>
        <strain evidence="6 7">KCTC 42119</strain>
    </source>
</reference>
<accession>A0ABZ2XPJ8</accession>
<dbReference type="PANTHER" id="PTHR21047:SF2">
    <property type="entry name" value="THYMIDINE DIPHOSPHO-4-KETO-RHAMNOSE 3,5-EPIMERASE"/>
    <property type="match status" value="1"/>
</dbReference>
<comment type="pathway">
    <text evidence="5">Carbohydrate biosynthesis; dTDP-L-rhamnose biosynthesis.</text>
</comment>
<evidence type="ECO:0000313" key="6">
    <source>
        <dbReference type="EMBL" id="WZK87249.1"/>
    </source>
</evidence>
<evidence type="ECO:0000256" key="2">
    <source>
        <dbReference type="ARBA" id="ARBA00001997"/>
    </source>
</evidence>
<dbReference type="Pfam" id="PF00908">
    <property type="entry name" value="dTDP_sugar_isom"/>
    <property type="match status" value="1"/>
</dbReference>
<dbReference type="RefSeq" id="WP_406644487.1">
    <property type="nucleotide sequence ID" value="NZ_CP123584.1"/>
</dbReference>
<dbReference type="PANTHER" id="PTHR21047">
    <property type="entry name" value="DTDP-6-DEOXY-D-GLUCOSE-3,5 EPIMERASE"/>
    <property type="match status" value="1"/>
</dbReference>
<comment type="similarity">
    <text evidence="5">Belongs to the dTDP-4-dehydrorhamnose 3,5-epimerase family.</text>
</comment>
<keyword evidence="5 6" id="KW-0413">Isomerase</keyword>
<evidence type="ECO:0000256" key="1">
    <source>
        <dbReference type="ARBA" id="ARBA00001298"/>
    </source>
</evidence>
<comment type="subunit">
    <text evidence="5">Homodimer.</text>
</comment>
<keyword evidence="7" id="KW-1185">Reference proteome</keyword>
<organism evidence="6 7">
    <name type="scientific">Aliisedimentitalea scapharcae</name>
    <dbReference type="NCBI Taxonomy" id="1524259"/>
    <lineage>
        <taxon>Bacteria</taxon>
        <taxon>Pseudomonadati</taxon>
        <taxon>Pseudomonadota</taxon>
        <taxon>Alphaproteobacteria</taxon>
        <taxon>Rhodobacterales</taxon>
        <taxon>Roseobacteraceae</taxon>
        <taxon>Aliisedimentitalea</taxon>
    </lineage>
</organism>